<dbReference type="Proteomes" id="UP001153076">
    <property type="component" value="Unassembled WGS sequence"/>
</dbReference>
<proteinExistence type="predicted"/>
<protein>
    <submittedName>
        <fullName evidence="2">Uncharacterized protein</fullName>
    </submittedName>
</protein>
<dbReference type="OrthoDB" id="1752268at2759"/>
<gene>
    <name evidence="2" type="ORF">Cgig2_009889</name>
</gene>
<evidence type="ECO:0000313" key="3">
    <source>
        <dbReference type="Proteomes" id="UP001153076"/>
    </source>
</evidence>
<keyword evidence="3" id="KW-1185">Reference proteome</keyword>
<evidence type="ECO:0000256" key="1">
    <source>
        <dbReference type="SAM" id="MobiDB-lite"/>
    </source>
</evidence>
<dbReference type="AlphaFoldDB" id="A0A9Q1K9E4"/>
<dbReference type="EMBL" id="JAKOGI010000241">
    <property type="protein sequence ID" value="KAJ8438771.1"/>
    <property type="molecule type" value="Genomic_DNA"/>
</dbReference>
<accession>A0A9Q1K9E4</accession>
<organism evidence="2 3">
    <name type="scientific">Carnegiea gigantea</name>
    <dbReference type="NCBI Taxonomy" id="171969"/>
    <lineage>
        <taxon>Eukaryota</taxon>
        <taxon>Viridiplantae</taxon>
        <taxon>Streptophyta</taxon>
        <taxon>Embryophyta</taxon>
        <taxon>Tracheophyta</taxon>
        <taxon>Spermatophyta</taxon>
        <taxon>Magnoliopsida</taxon>
        <taxon>eudicotyledons</taxon>
        <taxon>Gunneridae</taxon>
        <taxon>Pentapetalae</taxon>
        <taxon>Caryophyllales</taxon>
        <taxon>Cactineae</taxon>
        <taxon>Cactaceae</taxon>
        <taxon>Cactoideae</taxon>
        <taxon>Echinocereeae</taxon>
        <taxon>Carnegiea</taxon>
    </lineage>
</organism>
<sequence>MSTMTDTIMQQVKKVIEDATSARPLPHFDYVPTIGCRPSHRHVSIVSRRHSDEGREAARPGRNNRSQGEHRDWNILMEAKEHPMLRRLPPMISPPKPHNAQKYRELHEQNGHTTAECRELRKALYELECEPARPNPREEDCSTEIVATIVGGYAKGITQFAWKAQLRGAQ</sequence>
<name>A0A9Q1K9E4_9CARY</name>
<feature type="compositionally biased region" description="Basic and acidic residues" evidence="1">
    <location>
        <begin position="49"/>
        <end position="59"/>
    </location>
</feature>
<reference evidence="2" key="1">
    <citation type="submission" date="2022-04" db="EMBL/GenBank/DDBJ databases">
        <title>Carnegiea gigantea Genome sequencing and assembly v2.</title>
        <authorList>
            <person name="Copetti D."/>
            <person name="Sanderson M.J."/>
            <person name="Burquez A."/>
            <person name="Wojciechowski M.F."/>
        </authorList>
    </citation>
    <scope>NUCLEOTIDE SEQUENCE</scope>
    <source>
        <strain evidence="2">SGP5-SGP5p</strain>
        <tissue evidence="2">Aerial part</tissue>
    </source>
</reference>
<feature type="region of interest" description="Disordered" evidence="1">
    <location>
        <begin position="44"/>
        <end position="72"/>
    </location>
</feature>
<evidence type="ECO:0000313" key="2">
    <source>
        <dbReference type="EMBL" id="KAJ8438771.1"/>
    </source>
</evidence>
<comment type="caution">
    <text evidence="2">The sequence shown here is derived from an EMBL/GenBank/DDBJ whole genome shotgun (WGS) entry which is preliminary data.</text>
</comment>